<sequence>MHGRREGELRTIHRRRHMWSVPPLPPPPPPPPPASSSSSSVAVSDSAAASAPARVGRQSSSSSSVSVSDSAAAISPDSFSKDGRKICVGDCALFKPPQDSPPFIGIIRKLLLEKEENLSLSVNWLYRPADVKLGKGPLLEAAPNELFYSFHKDEIPAASLLHPCKVAFLRKGVELPSGISSFVCRRVYDIENKCLWWLTDKDYINERQEEVDQLLDKTRLEMYGAVQSGGRSPKSLNGPTGTPQLRSATVGVQNTSSLPSQVKGKKRDRADQGYDPVKRERVSRSDDTDPPPEHILRSEIAKITEESGLRDYEGVERLVQLMQPASTEKKINLACRIMLVNVIALTDSVDCLGWFVKLRGLPVLDEWLQEVHKGKIGNASSPKEGDKSVDEFLLVSLRALDKLPVNLHALQTCNVGKSVNLLRSHKNSEIQKKARTLVDTWKKRVEIEMNTIDAKSGSSRTGPWPSKSLLSEVSHVGNRRNGGSSEATTKSSTEQSSPCPSIKLESVSKIESASPGSAQLVSSASSSGGASTKDPNSVTLIRGGSSDMPLSTIKEEKSSSSNQSLNNSQSCSSDYAKTGGSSCREDARSSTGSASRHRKSSNGVQGSAVSGFQKEISLGKGSLSRNLASEMASPTRGAYERAPDACLADYGNNRLIVRLPNTGRSPARSTDGVSSEDPSATLSQSEKEDQHDRKVKGKSDASRAINTPDRNPELCQGRDTLVGPNALCDEQSRTEDGEKLMESSKGTGTSPGVTPEPGGDDIGMNLLASVASGGMSRSDVSPTLSPGKNSPVPMESCSGNDVKLRSLEEDTTNDRTNGGDALEHGSAVDSARVENESAHIAMPMSASISTDVKVSSFSGEEKSGECSGQWNRSNFESRQNAHVSYSKCDGGPGQVKDAPVAMCSEDATKEGNAHSEGANQCHQQKKSDAARAIINSVLNSKLKERNPLPDEGKVNCADEKFAERRVAVVPDAATSMKVENETNEEAPSCSSLVVCREDKSALRAILSEQKVPVMPKFHQDVVTFKGEDTALPSGSATVLVMLSNTEEATDARAVCQTEQSEKPNSNLSSASLEQTEDCCKEKTDGKEVIGHFTDKSSSHEEPFTIPMEQTVEYMKSNTAKLDGNETGGRVECASSGSVAGSDMAVKLDFDLNEGFPVDDGCQEELATSSVVHLPCPLPFPVSSMSMSFPSSITVTSAAKGPFCLPENPLRSKGELGWRGSAATSAFRPAEPRKVLEMPLMTTNSPSIGYIGKPGHTPLDIDLNVPDQRVLEDMNCQNSSQVATCLEIGPLDNCAGGGLDLDLNRVDDSPDIRQLSDSKRCKLEVPLTGGISNVELNASRGFDLNNGPGLDGGVTERALHLKGNVPFLSPLHGVRTNNMDQGSYSSLFLPTNSYSTIAIPSIVPGRGEQSYSVVTASGSQRILGGPSRGGSSFGPEFFRGTVLSSSPAIPFAHAAPFQYPGFPFETNFSLSSNSYSVSSTAHMDSSSRSLPTIPSQLVGLSGVVSSHYPRPYVMNLAGDTNNAGPESRKWGGQGLDLNTGPWSTDVERRDWRPSPALLRQIPILGSQGPPVDEQMKGFQMAGGSLKRREPDVGWDGDRNGYKQPSWQ</sequence>
<keyword evidence="2" id="KW-1185">Reference proteome</keyword>
<evidence type="ECO:0000313" key="2">
    <source>
        <dbReference type="Proteomes" id="UP000828048"/>
    </source>
</evidence>
<name>A0ACB7Y1T1_9ERIC</name>
<dbReference type="Proteomes" id="UP000828048">
    <property type="component" value="Chromosome 5"/>
</dbReference>
<organism evidence="1 2">
    <name type="scientific">Vaccinium darrowii</name>
    <dbReference type="NCBI Taxonomy" id="229202"/>
    <lineage>
        <taxon>Eukaryota</taxon>
        <taxon>Viridiplantae</taxon>
        <taxon>Streptophyta</taxon>
        <taxon>Embryophyta</taxon>
        <taxon>Tracheophyta</taxon>
        <taxon>Spermatophyta</taxon>
        <taxon>Magnoliopsida</taxon>
        <taxon>eudicotyledons</taxon>
        <taxon>Gunneridae</taxon>
        <taxon>Pentapetalae</taxon>
        <taxon>asterids</taxon>
        <taxon>Ericales</taxon>
        <taxon>Ericaceae</taxon>
        <taxon>Vaccinioideae</taxon>
        <taxon>Vaccinieae</taxon>
        <taxon>Vaccinium</taxon>
    </lineage>
</organism>
<accession>A0ACB7Y1T1</accession>
<proteinExistence type="predicted"/>
<evidence type="ECO:0000313" key="1">
    <source>
        <dbReference type="EMBL" id="KAH7847311.1"/>
    </source>
</evidence>
<reference evidence="1 2" key="1">
    <citation type="journal article" date="2021" name="Hortic Res">
        <title>High-quality reference genome and annotation aids understanding of berry development for evergreen blueberry (Vaccinium darrowii).</title>
        <authorList>
            <person name="Yu J."/>
            <person name="Hulse-Kemp A.M."/>
            <person name="Babiker E."/>
            <person name="Staton M."/>
        </authorList>
    </citation>
    <scope>NUCLEOTIDE SEQUENCE [LARGE SCALE GENOMIC DNA]</scope>
    <source>
        <strain evidence="2">cv. NJ 8807/NJ 8810</strain>
        <tissue evidence="1">Young leaf</tissue>
    </source>
</reference>
<dbReference type="EMBL" id="CM037155">
    <property type="protein sequence ID" value="KAH7847311.1"/>
    <property type="molecule type" value="Genomic_DNA"/>
</dbReference>
<gene>
    <name evidence="1" type="ORF">Vadar_024579</name>
</gene>
<comment type="caution">
    <text evidence="1">The sequence shown here is derived from an EMBL/GenBank/DDBJ whole genome shotgun (WGS) entry which is preliminary data.</text>
</comment>
<protein>
    <submittedName>
        <fullName evidence="1">Uncharacterized protein</fullName>
    </submittedName>
</protein>